<keyword evidence="2" id="KW-1185">Reference proteome</keyword>
<sequence length="79" mass="9400">MKIHRIKMKCLDNSKDQHLRQIRHRKTKTSYMIELPRPGNSTAQKEEQEAHLRMTYFDPEREKPLEDIEGLVWPSTPGV</sequence>
<evidence type="ECO:0000313" key="2">
    <source>
        <dbReference type="Proteomes" id="UP000735302"/>
    </source>
</evidence>
<protein>
    <submittedName>
        <fullName evidence="1">Uncharacterized protein</fullName>
    </submittedName>
</protein>
<accession>A0AAV3YXQ7</accession>
<gene>
    <name evidence="1" type="ORF">PoB_001375500</name>
</gene>
<dbReference type="Proteomes" id="UP000735302">
    <property type="component" value="Unassembled WGS sequence"/>
</dbReference>
<dbReference type="EMBL" id="BLXT01001679">
    <property type="protein sequence ID" value="GFN87249.1"/>
    <property type="molecule type" value="Genomic_DNA"/>
</dbReference>
<evidence type="ECO:0000313" key="1">
    <source>
        <dbReference type="EMBL" id="GFN87249.1"/>
    </source>
</evidence>
<proteinExistence type="predicted"/>
<dbReference type="AlphaFoldDB" id="A0AAV3YXQ7"/>
<reference evidence="1 2" key="1">
    <citation type="journal article" date="2021" name="Elife">
        <title>Chloroplast acquisition without the gene transfer in kleptoplastic sea slugs, Plakobranchus ocellatus.</title>
        <authorList>
            <person name="Maeda T."/>
            <person name="Takahashi S."/>
            <person name="Yoshida T."/>
            <person name="Shimamura S."/>
            <person name="Takaki Y."/>
            <person name="Nagai Y."/>
            <person name="Toyoda A."/>
            <person name="Suzuki Y."/>
            <person name="Arimoto A."/>
            <person name="Ishii H."/>
            <person name="Satoh N."/>
            <person name="Nishiyama T."/>
            <person name="Hasebe M."/>
            <person name="Maruyama T."/>
            <person name="Minagawa J."/>
            <person name="Obokata J."/>
            <person name="Shigenobu S."/>
        </authorList>
    </citation>
    <scope>NUCLEOTIDE SEQUENCE [LARGE SCALE GENOMIC DNA]</scope>
</reference>
<name>A0AAV3YXQ7_9GAST</name>
<organism evidence="1 2">
    <name type="scientific">Plakobranchus ocellatus</name>
    <dbReference type="NCBI Taxonomy" id="259542"/>
    <lineage>
        <taxon>Eukaryota</taxon>
        <taxon>Metazoa</taxon>
        <taxon>Spiralia</taxon>
        <taxon>Lophotrochozoa</taxon>
        <taxon>Mollusca</taxon>
        <taxon>Gastropoda</taxon>
        <taxon>Heterobranchia</taxon>
        <taxon>Euthyneura</taxon>
        <taxon>Panpulmonata</taxon>
        <taxon>Sacoglossa</taxon>
        <taxon>Placobranchoidea</taxon>
        <taxon>Plakobranchidae</taxon>
        <taxon>Plakobranchus</taxon>
    </lineage>
</organism>
<comment type="caution">
    <text evidence="1">The sequence shown here is derived from an EMBL/GenBank/DDBJ whole genome shotgun (WGS) entry which is preliminary data.</text>
</comment>